<feature type="short sequence motif" description="Histidine triad motif" evidence="2 3">
    <location>
        <begin position="98"/>
        <end position="102"/>
    </location>
</feature>
<gene>
    <name evidence="5" type="ORF">SAMN04488692_104103</name>
</gene>
<dbReference type="Proteomes" id="UP000199476">
    <property type="component" value="Unassembled WGS sequence"/>
</dbReference>
<name>A0A1G9JWF5_9FIRM</name>
<accession>A0A1G9JWF5</accession>
<dbReference type="AlphaFoldDB" id="A0A1G9JWF5"/>
<dbReference type="Gene3D" id="3.30.428.10">
    <property type="entry name" value="HIT-like"/>
    <property type="match status" value="1"/>
</dbReference>
<feature type="active site" description="Tele-AMP-histidine intermediate" evidence="1">
    <location>
        <position position="100"/>
    </location>
</feature>
<reference evidence="5 6" key="1">
    <citation type="submission" date="2016-10" db="EMBL/GenBank/DDBJ databases">
        <authorList>
            <person name="de Groot N.N."/>
        </authorList>
    </citation>
    <scope>NUCLEOTIDE SEQUENCE [LARGE SCALE GENOMIC DNA]</scope>
    <source>
        <strain evidence="5 6">SLAS-1</strain>
    </source>
</reference>
<dbReference type="InterPro" id="IPR001310">
    <property type="entry name" value="Histidine_triad_HIT"/>
</dbReference>
<dbReference type="OrthoDB" id="9784774at2"/>
<dbReference type="GO" id="GO:0003824">
    <property type="term" value="F:catalytic activity"/>
    <property type="evidence" value="ECO:0007669"/>
    <property type="project" value="InterPro"/>
</dbReference>
<keyword evidence="6" id="KW-1185">Reference proteome</keyword>
<dbReference type="InterPro" id="IPR011146">
    <property type="entry name" value="HIT-like"/>
</dbReference>
<protein>
    <submittedName>
        <fullName evidence="5">Histidine triad (HIT) family protein</fullName>
    </submittedName>
</protein>
<dbReference type="InterPro" id="IPR036265">
    <property type="entry name" value="HIT-like_sf"/>
</dbReference>
<dbReference type="RefSeq" id="WP_089758580.1">
    <property type="nucleotide sequence ID" value="NZ_FNGO01000004.1"/>
</dbReference>
<dbReference type="PROSITE" id="PS00892">
    <property type="entry name" value="HIT_1"/>
    <property type="match status" value="1"/>
</dbReference>
<evidence type="ECO:0000313" key="5">
    <source>
        <dbReference type="EMBL" id="SDL41515.1"/>
    </source>
</evidence>
<evidence type="ECO:0000313" key="6">
    <source>
        <dbReference type="Proteomes" id="UP000199476"/>
    </source>
</evidence>
<proteinExistence type="predicted"/>
<sequence length="114" mass="12569">MTDCIFCDIASGEMDADVVYEDDRIVAFEDANPQAPVHLLVIPKNHIESLEEVPEDEFDLIADIHKTIQKLARSEGIAESGYRVVNNCGEEGGQTVGHVHFHLLGGRELSWPPG</sequence>
<dbReference type="PANTHER" id="PTHR23089">
    <property type="entry name" value="HISTIDINE TRIAD HIT PROTEIN"/>
    <property type="match status" value="1"/>
</dbReference>
<dbReference type="Pfam" id="PF01230">
    <property type="entry name" value="HIT"/>
    <property type="match status" value="1"/>
</dbReference>
<dbReference type="STRING" id="321763.SAMN04488692_104103"/>
<dbReference type="PROSITE" id="PS51084">
    <property type="entry name" value="HIT_2"/>
    <property type="match status" value="1"/>
</dbReference>
<dbReference type="CDD" id="cd01276">
    <property type="entry name" value="PKCI_related"/>
    <property type="match status" value="1"/>
</dbReference>
<feature type="domain" description="HIT" evidence="4">
    <location>
        <begin position="5"/>
        <end position="114"/>
    </location>
</feature>
<dbReference type="EMBL" id="FNGO01000004">
    <property type="protein sequence ID" value="SDL41515.1"/>
    <property type="molecule type" value="Genomic_DNA"/>
</dbReference>
<evidence type="ECO:0000256" key="1">
    <source>
        <dbReference type="PIRSR" id="PIRSR601310-1"/>
    </source>
</evidence>
<evidence type="ECO:0000256" key="3">
    <source>
        <dbReference type="PROSITE-ProRule" id="PRU00464"/>
    </source>
</evidence>
<evidence type="ECO:0000256" key="2">
    <source>
        <dbReference type="PIRSR" id="PIRSR601310-3"/>
    </source>
</evidence>
<organism evidence="5 6">
    <name type="scientific">Halarsenatibacter silvermanii</name>
    <dbReference type="NCBI Taxonomy" id="321763"/>
    <lineage>
        <taxon>Bacteria</taxon>
        <taxon>Bacillati</taxon>
        <taxon>Bacillota</taxon>
        <taxon>Clostridia</taxon>
        <taxon>Halanaerobiales</taxon>
        <taxon>Halarsenatibacteraceae</taxon>
        <taxon>Halarsenatibacter</taxon>
    </lineage>
</organism>
<dbReference type="SUPFAM" id="SSF54197">
    <property type="entry name" value="HIT-like"/>
    <property type="match status" value="1"/>
</dbReference>
<dbReference type="PRINTS" id="PR00332">
    <property type="entry name" value="HISTRIAD"/>
</dbReference>
<evidence type="ECO:0000259" key="4">
    <source>
        <dbReference type="PROSITE" id="PS51084"/>
    </source>
</evidence>
<dbReference type="InterPro" id="IPR019808">
    <property type="entry name" value="Histidine_triad_CS"/>
</dbReference>